<dbReference type="InterPro" id="IPR051035">
    <property type="entry name" value="Mito_inheritance_9"/>
</dbReference>
<keyword evidence="9" id="KW-1185">Reference proteome</keyword>
<dbReference type="PANTHER" id="PTHR36091">
    <property type="entry name" value="ALTERED INHERITANCE OF MITOCHONDRIA PROTEIN 9, MITOCHONDRIAL"/>
    <property type="match status" value="1"/>
</dbReference>
<reference evidence="8 9" key="1">
    <citation type="journal article" date="2016" name="BMC Genomics">
        <title>Genome sequencing and secondary metabolism of the postharvest pathogen Penicillium griseofulvum.</title>
        <authorList>
            <person name="Banani H."/>
            <person name="Marcet-Houben M."/>
            <person name="Ballester A.R."/>
            <person name="Abbruscato P."/>
            <person name="Gonzalez-Candelas L."/>
            <person name="Gabaldon T."/>
            <person name="Spadaro D."/>
        </authorList>
    </citation>
    <scope>NUCLEOTIDE SEQUENCE [LARGE SCALE GENOMIC DNA]</scope>
    <source>
        <strain evidence="8 9">PG3</strain>
    </source>
</reference>
<comment type="caution">
    <text evidence="8">The sequence shown here is derived from an EMBL/GenBank/DDBJ whole genome shotgun (WGS) entry which is preliminary data.</text>
</comment>
<dbReference type="InterPro" id="IPR011009">
    <property type="entry name" value="Kinase-like_dom_sf"/>
</dbReference>
<evidence type="ECO:0000256" key="3">
    <source>
        <dbReference type="ARBA" id="ARBA00016197"/>
    </source>
</evidence>
<protein>
    <recommendedName>
        <fullName evidence="3">Altered inheritance of mitochondria protein 9, mitochondrial</fullName>
    </recommendedName>
    <alternativeName>
        <fullName evidence="6">Found in mitochondrial proteome protein 29</fullName>
    </alternativeName>
</protein>
<dbReference type="SUPFAM" id="SSF56112">
    <property type="entry name" value="Protein kinase-like (PK-like)"/>
    <property type="match status" value="1"/>
</dbReference>
<organism evidence="8 9">
    <name type="scientific">Penicillium patulum</name>
    <name type="common">Penicillium griseofulvum</name>
    <dbReference type="NCBI Taxonomy" id="5078"/>
    <lineage>
        <taxon>Eukaryota</taxon>
        <taxon>Fungi</taxon>
        <taxon>Dikarya</taxon>
        <taxon>Ascomycota</taxon>
        <taxon>Pezizomycotina</taxon>
        <taxon>Eurotiomycetes</taxon>
        <taxon>Eurotiomycetidae</taxon>
        <taxon>Eurotiales</taxon>
        <taxon>Aspergillaceae</taxon>
        <taxon>Penicillium</taxon>
    </lineage>
</organism>
<evidence type="ECO:0000256" key="5">
    <source>
        <dbReference type="ARBA" id="ARBA00023128"/>
    </source>
</evidence>
<evidence type="ECO:0000256" key="2">
    <source>
        <dbReference type="ARBA" id="ARBA00005543"/>
    </source>
</evidence>
<dbReference type="AlphaFoldDB" id="A0A135LVA1"/>
<sequence length="364" mass="41938">MEFARTILKIPVSRVFGWSATSRNPVGSEYIIIEEATGSQLGMVWDEMTPDLKLKIMREIVSIETKMLSMSFSQDFWSKERSNMDISRGPWSSPVDYALSIGLREMTWIKQHATPKSPDDPLLASLAQNDPRAHLDLLERYIRVVPSLMGFDETLTRSTLWHTDLHTSNLFVDNGYITAVIDCTLLKRPGNFDELCPKEQAQIKQKIFKSTLLQLYLMETEERNPTLAKTYNLDHGKTRRLPIELAGNTWDDDIVSFREALINVERHWKELGIQGDCPIHFTEDDLQSHLVDAEGWNEVQDFFDSIEGLVKRDGWTHHDTFDAAFALFSDLRETGLRQLGGKEKESFEKETHWVEDKKLTRSSQ</sequence>
<evidence type="ECO:0000313" key="9">
    <source>
        <dbReference type="Proteomes" id="UP000070168"/>
    </source>
</evidence>
<accession>A0A135LVA1</accession>
<dbReference type="Proteomes" id="UP000070168">
    <property type="component" value="Unassembled WGS sequence"/>
</dbReference>
<evidence type="ECO:0000256" key="1">
    <source>
        <dbReference type="ARBA" id="ARBA00004173"/>
    </source>
</evidence>
<dbReference type="GO" id="GO:0016740">
    <property type="term" value="F:transferase activity"/>
    <property type="evidence" value="ECO:0007669"/>
    <property type="project" value="UniProtKB-KW"/>
</dbReference>
<evidence type="ECO:0000256" key="4">
    <source>
        <dbReference type="ARBA" id="ARBA00022946"/>
    </source>
</evidence>
<dbReference type="RefSeq" id="XP_040651420.1">
    <property type="nucleotide sequence ID" value="XM_040795855.1"/>
</dbReference>
<comment type="subcellular location">
    <subcellularLocation>
        <location evidence="1">Mitochondrion</location>
    </subcellularLocation>
</comment>
<dbReference type="Pfam" id="PF01636">
    <property type="entry name" value="APH"/>
    <property type="match status" value="1"/>
</dbReference>
<name>A0A135LVA1_PENPA</name>
<dbReference type="OMA" id="IDWQSVW"/>
<dbReference type="OrthoDB" id="2968323at2759"/>
<dbReference type="GO" id="GO:0005739">
    <property type="term" value="C:mitochondrion"/>
    <property type="evidence" value="ECO:0007669"/>
    <property type="project" value="UniProtKB-SubCell"/>
</dbReference>
<keyword evidence="5" id="KW-0496">Mitochondrion</keyword>
<proteinExistence type="inferred from homology"/>
<feature type="domain" description="Aminoglycoside phosphotransferase" evidence="7">
    <location>
        <begin position="134"/>
        <end position="185"/>
    </location>
</feature>
<dbReference type="PANTHER" id="PTHR36091:SF1">
    <property type="entry name" value="ALTERED INHERITANCE OF MITOCHONDRIA PROTEIN 9, MITOCHONDRIAL"/>
    <property type="match status" value="1"/>
</dbReference>
<gene>
    <name evidence="8" type="ORF">PGRI_081410</name>
</gene>
<evidence type="ECO:0000256" key="6">
    <source>
        <dbReference type="ARBA" id="ARBA00031849"/>
    </source>
</evidence>
<dbReference type="EMBL" id="LHQR01000020">
    <property type="protein sequence ID" value="KXG52885.1"/>
    <property type="molecule type" value="Genomic_DNA"/>
</dbReference>
<keyword evidence="4" id="KW-0809">Transit peptide</keyword>
<evidence type="ECO:0000259" key="7">
    <source>
        <dbReference type="Pfam" id="PF01636"/>
    </source>
</evidence>
<keyword evidence="8" id="KW-0808">Transferase</keyword>
<dbReference type="GeneID" id="63711155"/>
<comment type="similarity">
    <text evidence="2">Belongs to the AIM9 family.</text>
</comment>
<dbReference type="STRING" id="5078.A0A135LVA1"/>
<dbReference type="InterPro" id="IPR002575">
    <property type="entry name" value="Aminoglycoside_PTrfase"/>
</dbReference>
<evidence type="ECO:0000313" key="8">
    <source>
        <dbReference type="EMBL" id="KXG52885.1"/>
    </source>
</evidence>